<evidence type="ECO:0000259" key="2">
    <source>
        <dbReference type="Pfam" id="PF00892"/>
    </source>
</evidence>
<feature type="transmembrane region" description="Helical" evidence="1">
    <location>
        <begin position="244"/>
        <end position="263"/>
    </location>
</feature>
<feature type="transmembrane region" description="Helical" evidence="1">
    <location>
        <begin position="158"/>
        <end position="175"/>
    </location>
</feature>
<dbReference type="InterPro" id="IPR000620">
    <property type="entry name" value="EamA_dom"/>
</dbReference>
<dbReference type="SUPFAM" id="SSF103481">
    <property type="entry name" value="Multidrug resistance efflux transporter EmrE"/>
    <property type="match status" value="2"/>
</dbReference>
<reference evidence="3 4" key="1">
    <citation type="submission" date="2023-08" db="EMBL/GenBank/DDBJ databases">
        <title>Pathogen: clinical or host-associated sample.</title>
        <authorList>
            <person name="Hergert J."/>
            <person name="Casey R."/>
            <person name="Wagner J."/>
            <person name="Young E.L."/>
            <person name="Oakeson K.F."/>
        </authorList>
    </citation>
    <scope>NUCLEOTIDE SEQUENCE [LARGE SCALE GENOMIC DNA]</scope>
    <source>
        <strain evidence="3 4">1760953</strain>
        <plasmid evidence="3 4">unnamed1</plasmid>
    </source>
</reference>
<evidence type="ECO:0000256" key="1">
    <source>
        <dbReference type="SAM" id="Phobius"/>
    </source>
</evidence>
<geneLocation type="plasmid" evidence="3 4">
    <name>unnamed1</name>
</geneLocation>
<dbReference type="Pfam" id="PF00892">
    <property type="entry name" value="EamA"/>
    <property type="match status" value="1"/>
</dbReference>
<evidence type="ECO:0000313" key="3">
    <source>
        <dbReference type="EMBL" id="WLS00079.1"/>
    </source>
</evidence>
<gene>
    <name evidence="3" type="ORF">Q9313_18540</name>
</gene>
<feature type="transmembrane region" description="Helical" evidence="1">
    <location>
        <begin position="37"/>
        <end position="63"/>
    </location>
</feature>
<keyword evidence="1" id="KW-0472">Membrane</keyword>
<dbReference type="GO" id="GO:0016020">
    <property type="term" value="C:membrane"/>
    <property type="evidence" value="ECO:0007669"/>
    <property type="project" value="InterPro"/>
</dbReference>
<evidence type="ECO:0000313" key="4">
    <source>
        <dbReference type="Proteomes" id="UP001234585"/>
    </source>
</evidence>
<keyword evidence="1" id="KW-0812">Transmembrane</keyword>
<dbReference type="PANTHER" id="PTHR22911">
    <property type="entry name" value="ACYL-MALONYL CONDENSING ENZYME-RELATED"/>
    <property type="match status" value="1"/>
</dbReference>
<feature type="transmembrane region" description="Helical" evidence="1">
    <location>
        <begin position="187"/>
        <end position="205"/>
    </location>
</feature>
<dbReference type="AlphaFoldDB" id="A0AA50CRR5"/>
<feature type="transmembrane region" description="Helical" evidence="1">
    <location>
        <begin position="12"/>
        <end position="31"/>
    </location>
</feature>
<sequence>MLRNLLRPDNRHALTMGIVLVIVGYFLFALNDVVAKMLVASFGVAQVLTIRAIGAFMVLVPLVRQQRETPFHNVHRPILQTVRALLITLDTSLFYAAVIYLPLADVMTFYMAGPIYMTVASHFLLGERAGWRRWTAVLIGFVGVVIALDPSASAFSAPAWFALTGGLAYALTLVLNRSLAQTGDATLGIYQGLATFVLAGIASIFDWRSFTLAEGASMLLLGVIGAFAHLVVTRSLKLAPVSILAPFQYTLLLWGMVFGLMFFDDVPGTNMLIGSAIIVIAGLFISHRKAQKIEPVPETDLPAHLP</sequence>
<dbReference type="RefSeq" id="WP_306039499.1">
    <property type="nucleotide sequence ID" value="NZ_CP132303.1"/>
</dbReference>
<keyword evidence="3" id="KW-0614">Plasmid</keyword>
<feature type="transmembrane region" description="Helical" evidence="1">
    <location>
        <begin position="134"/>
        <end position="152"/>
    </location>
</feature>
<dbReference type="PANTHER" id="PTHR22911:SF135">
    <property type="entry name" value="BLR4310 PROTEIN"/>
    <property type="match status" value="1"/>
</dbReference>
<feature type="transmembrane region" description="Helical" evidence="1">
    <location>
        <begin position="84"/>
        <end position="101"/>
    </location>
</feature>
<keyword evidence="4" id="KW-1185">Reference proteome</keyword>
<name>A0AA50CRR5_9HYPH</name>
<feature type="transmembrane region" description="Helical" evidence="1">
    <location>
        <begin position="107"/>
        <end position="125"/>
    </location>
</feature>
<protein>
    <submittedName>
        <fullName evidence="3">DMT family transporter</fullName>
    </submittedName>
</protein>
<dbReference type="InterPro" id="IPR037185">
    <property type="entry name" value="EmrE-like"/>
</dbReference>
<feature type="transmembrane region" description="Helical" evidence="1">
    <location>
        <begin position="211"/>
        <end position="232"/>
    </location>
</feature>
<keyword evidence="1" id="KW-1133">Transmembrane helix</keyword>
<organism evidence="3 4">
    <name type="scientific">Shinella sumterensis</name>
    <dbReference type="NCBI Taxonomy" id="1967501"/>
    <lineage>
        <taxon>Bacteria</taxon>
        <taxon>Pseudomonadati</taxon>
        <taxon>Pseudomonadota</taxon>
        <taxon>Alphaproteobacteria</taxon>
        <taxon>Hyphomicrobiales</taxon>
        <taxon>Rhizobiaceae</taxon>
        <taxon>Shinella</taxon>
    </lineage>
</organism>
<accession>A0AA50CRR5</accession>
<dbReference type="Proteomes" id="UP001234585">
    <property type="component" value="Plasmid unnamed1"/>
</dbReference>
<proteinExistence type="predicted"/>
<dbReference type="EMBL" id="CP132303">
    <property type="protein sequence ID" value="WLS00079.1"/>
    <property type="molecule type" value="Genomic_DNA"/>
</dbReference>
<feature type="transmembrane region" description="Helical" evidence="1">
    <location>
        <begin position="269"/>
        <end position="286"/>
    </location>
</feature>
<feature type="domain" description="EamA" evidence="2">
    <location>
        <begin position="16"/>
        <end position="147"/>
    </location>
</feature>